<feature type="compositionally biased region" description="Low complexity" evidence="1">
    <location>
        <begin position="455"/>
        <end position="469"/>
    </location>
</feature>
<sequence>MHLRVETAQPYTLFPTKPTFVSHPPHPPPTASYPYPPHSTLGYHHQPFANSLPYPHQYHPQQYHHHTYSYGGASYHNANAVKRSSSAFEPLFYQLQQHVLPPSPPTTPISDMDRSPTLADFAASIVYLMWHARKPFLVAATKPSSPYRHSFSSSVSGNASPAFKRFCLQVLTATQLSESAVFLALKYIANLLESNPSIEGAEGSEYRLFIVALMLANKFLDDNTFTNKTWSEVSGMKVQDLNIMESEFLEALEYHLFVREEEYMTWKSVLDTCRQRYGQQHALMMMMPTNTTTLADPHSLQRQEWITSTLHSLGLYKSSDGNKHLDDDQQQHHYIETDDDDDDDEDEDEEVVDDEDDDDDDDDDEMFQMMHQQHHLQQQEEQQQRTLWPAAAPAATREHQQHHHHPFYRMQQEQHSYPSMTTPPLSLPSSHPRAERSSAFSRPTSDTTRNDTGRSSSSSFMQYSSGASSTHHHASLQPHRSSSVYRSSVPPGFQRRSSPWEPLRDRCGESFYSHQPFHPYQRQPATFAPPLPPPSLRTATTAWGG</sequence>
<proteinExistence type="predicted"/>
<dbReference type="GO" id="GO:0016538">
    <property type="term" value="F:cyclin-dependent protein serine/threonine kinase regulator activity"/>
    <property type="evidence" value="ECO:0007669"/>
    <property type="project" value="TreeGrafter"/>
</dbReference>
<dbReference type="GO" id="GO:0005634">
    <property type="term" value="C:nucleus"/>
    <property type="evidence" value="ECO:0007669"/>
    <property type="project" value="TreeGrafter"/>
</dbReference>
<dbReference type="InterPro" id="IPR013922">
    <property type="entry name" value="Cyclin_PHO80-like"/>
</dbReference>
<dbReference type="InterPro" id="IPR036915">
    <property type="entry name" value="Cyclin-like_sf"/>
</dbReference>
<dbReference type="Proteomes" id="UP000193560">
    <property type="component" value="Unassembled WGS sequence"/>
</dbReference>
<gene>
    <name evidence="2" type="ORF">BCR42DRAFT_442507</name>
</gene>
<feature type="compositionally biased region" description="Low complexity" evidence="1">
    <location>
        <begin position="368"/>
        <end position="381"/>
    </location>
</feature>
<reference evidence="2 3" key="1">
    <citation type="submission" date="2016-07" db="EMBL/GenBank/DDBJ databases">
        <title>Pervasive Adenine N6-methylation of Active Genes in Fungi.</title>
        <authorList>
            <consortium name="DOE Joint Genome Institute"/>
            <person name="Mondo S.J."/>
            <person name="Dannebaum R.O."/>
            <person name="Kuo R.C."/>
            <person name="Labutti K."/>
            <person name="Haridas S."/>
            <person name="Kuo A."/>
            <person name="Salamov A."/>
            <person name="Ahrendt S.R."/>
            <person name="Lipzen A."/>
            <person name="Sullivan W."/>
            <person name="Andreopoulos W.B."/>
            <person name="Clum A."/>
            <person name="Lindquist E."/>
            <person name="Daum C."/>
            <person name="Ramamoorthy G.K."/>
            <person name="Gryganskyi A."/>
            <person name="Culley D."/>
            <person name="Magnuson J.K."/>
            <person name="James T.Y."/>
            <person name="O'Malley M.A."/>
            <person name="Stajich J.E."/>
            <person name="Spatafora J.W."/>
            <person name="Visel A."/>
            <person name="Grigoriev I.V."/>
        </authorList>
    </citation>
    <scope>NUCLEOTIDE SEQUENCE [LARGE SCALE GENOMIC DNA]</scope>
    <source>
        <strain evidence="2 3">NRRL 1336</strain>
    </source>
</reference>
<dbReference type="Gene3D" id="1.10.472.10">
    <property type="entry name" value="Cyclin-like"/>
    <property type="match status" value="1"/>
</dbReference>
<evidence type="ECO:0000313" key="3">
    <source>
        <dbReference type="Proteomes" id="UP000193560"/>
    </source>
</evidence>
<comment type="caution">
    <text evidence="2">The sequence shown here is derived from an EMBL/GenBank/DDBJ whole genome shotgun (WGS) entry which is preliminary data.</text>
</comment>
<dbReference type="GO" id="GO:0000307">
    <property type="term" value="C:cyclin-dependent protein kinase holoenzyme complex"/>
    <property type="evidence" value="ECO:0007669"/>
    <property type="project" value="TreeGrafter"/>
</dbReference>
<dbReference type="PANTHER" id="PTHR15615">
    <property type="match status" value="1"/>
</dbReference>
<dbReference type="GO" id="GO:0019901">
    <property type="term" value="F:protein kinase binding"/>
    <property type="evidence" value="ECO:0007669"/>
    <property type="project" value="InterPro"/>
</dbReference>
<feature type="compositionally biased region" description="Low complexity" evidence="1">
    <location>
        <begin position="416"/>
        <end position="431"/>
    </location>
</feature>
<feature type="compositionally biased region" description="Acidic residues" evidence="1">
    <location>
        <begin position="337"/>
        <end position="366"/>
    </location>
</feature>
<keyword evidence="3" id="KW-1185">Reference proteome</keyword>
<dbReference type="Pfam" id="PF08613">
    <property type="entry name" value="Cyclin"/>
    <property type="match status" value="1"/>
</dbReference>
<accession>A0A1X2I2I7</accession>
<dbReference type="SUPFAM" id="SSF47954">
    <property type="entry name" value="Cyclin-like"/>
    <property type="match status" value="1"/>
</dbReference>
<feature type="compositionally biased region" description="Polar residues" evidence="1">
    <location>
        <begin position="438"/>
        <end position="447"/>
    </location>
</feature>
<dbReference type="OrthoDB" id="244495at2759"/>
<evidence type="ECO:0008006" key="4">
    <source>
        <dbReference type="Google" id="ProtNLM"/>
    </source>
</evidence>
<dbReference type="AlphaFoldDB" id="A0A1X2I2I7"/>
<protein>
    <recommendedName>
        <fullName evidence="4">Cyclin-domain-containing protein</fullName>
    </recommendedName>
</protein>
<name>A0A1X2I2I7_9FUNG</name>
<evidence type="ECO:0000313" key="2">
    <source>
        <dbReference type="EMBL" id="ORZ07912.1"/>
    </source>
</evidence>
<dbReference type="CDD" id="cd20557">
    <property type="entry name" value="CYCLIN_ScPCL1-like"/>
    <property type="match status" value="1"/>
</dbReference>
<feature type="region of interest" description="Disordered" evidence="1">
    <location>
        <begin position="334"/>
        <end position="545"/>
    </location>
</feature>
<dbReference type="STRING" id="90262.A0A1X2I2I7"/>
<feature type="compositionally biased region" description="Low complexity" evidence="1">
    <location>
        <begin position="480"/>
        <end position="491"/>
    </location>
</feature>
<organism evidence="2 3">
    <name type="scientific">Absidia repens</name>
    <dbReference type="NCBI Taxonomy" id="90262"/>
    <lineage>
        <taxon>Eukaryota</taxon>
        <taxon>Fungi</taxon>
        <taxon>Fungi incertae sedis</taxon>
        <taxon>Mucoromycota</taxon>
        <taxon>Mucoromycotina</taxon>
        <taxon>Mucoromycetes</taxon>
        <taxon>Mucorales</taxon>
        <taxon>Cunninghamellaceae</taxon>
        <taxon>Absidia</taxon>
    </lineage>
</organism>
<dbReference type="EMBL" id="MCGE01000033">
    <property type="protein sequence ID" value="ORZ07912.1"/>
    <property type="molecule type" value="Genomic_DNA"/>
</dbReference>
<feature type="compositionally biased region" description="Low complexity" evidence="1">
    <location>
        <begin position="536"/>
        <end position="545"/>
    </location>
</feature>
<dbReference type="PANTHER" id="PTHR15615:SF27">
    <property type="entry name" value="PHO85 CYCLIN CLG1"/>
    <property type="match status" value="1"/>
</dbReference>
<evidence type="ECO:0000256" key="1">
    <source>
        <dbReference type="SAM" id="MobiDB-lite"/>
    </source>
</evidence>